<comment type="caution">
    <text evidence="1">The sequence shown here is derived from an EMBL/GenBank/DDBJ whole genome shotgun (WGS) entry which is preliminary data.</text>
</comment>
<name>A0ACA9PQQ4_9GLOM</name>
<proteinExistence type="predicted"/>
<protein>
    <submittedName>
        <fullName evidence="1">2257_t:CDS:1</fullName>
    </submittedName>
</protein>
<dbReference type="Proteomes" id="UP000789920">
    <property type="component" value="Unassembled WGS sequence"/>
</dbReference>
<evidence type="ECO:0000313" key="2">
    <source>
        <dbReference type="Proteomes" id="UP000789920"/>
    </source>
</evidence>
<organism evidence="1 2">
    <name type="scientific">Racocetra persica</name>
    <dbReference type="NCBI Taxonomy" id="160502"/>
    <lineage>
        <taxon>Eukaryota</taxon>
        <taxon>Fungi</taxon>
        <taxon>Fungi incertae sedis</taxon>
        <taxon>Mucoromycota</taxon>
        <taxon>Glomeromycotina</taxon>
        <taxon>Glomeromycetes</taxon>
        <taxon>Diversisporales</taxon>
        <taxon>Gigasporaceae</taxon>
        <taxon>Racocetra</taxon>
    </lineage>
</organism>
<evidence type="ECO:0000313" key="1">
    <source>
        <dbReference type="EMBL" id="CAG8719099.1"/>
    </source>
</evidence>
<reference evidence="1" key="1">
    <citation type="submission" date="2021-06" db="EMBL/GenBank/DDBJ databases">
        <authorList>
            <person name="Kallberg Y."/>
            <person name="Tangrot J."/>
            <person name="Rosling A."/>
        </authorList>
    </citation>
    <scope>NUCLEOTIDE SEQUENCE</scope>
    <source>
        <strain evidence="1">MA461A</strain>
    </source>
</reference>
<gene>
    <name evidence="1" type="ORF">RPERSI_LOCUS11142</name>
</gene>
<sequence length="76" mass="9113">FHDELAYSTLIQILEDPKWGRRYYDQNQQAYIVLEQLLNHTNNKDQDNDDIDPLEQLNNQKKKPLPKFSQTKLLVK</sequence>
<keyword evidence="2" id="KW-1185">Reference proteome</keyword>
<accession>A0ACA9PQQ4</accession>
<dbReference type="EMBL" id="CAJVQC010022658">
    <property type="protein sequence ID" value="CAG8719099.1"/>
    <property type="molecule type" value="Genomic_DNA"/>
</dbReference>
<feature type="non-terminal residue" evidence="1">
    <location>
        <position position="1"/>
    </location>
</feature>